<name>A0A150L9G1_9BACI</name>
<proteinExistence type="predicted"/>
<organism evidence="1 2">
    <name type="scientific">Caldibacillus debilis</name>
    <dbReference type="NCBI Taxonomy" id="301148"/>
    <lineage>
        <taxon>Bacteria</taxon>
        <taxon>Bacillati</taxon>
        <taxon>Bacillota</taxon>
        <taxon>Bacilli</taxon>
        <taxon>Bacillales</taxon>
        <taxon>Bacillaceae</taxon>
        <taxon>Caldibacillus</taxon>
    </lineage>
</organism>
<gene>
    <name evidence="1" type="ORF">B4135_3845</name>
</gene>
<reference evidence="1 2" key="1">
    <citation type="submission" date="2016-01" db="EMBL/GenBank/DDBJ databases">
        <title>Draft Genome Sequences of Seven Thermophilic Sporeformers Isolated from Foods.</title>
        <authorList>
            <person name="Berendsen E.M."/>
            <person name="Wells-Bennik M.H."/>
            <person name="Krawcyk A.O."/>
            <person name="De Jong A."/>
            <person name="Holsappel S."/>
            <person name="Eijlander R.T."/>
            <person name="Kuipers O.P."/>
        </authorList>
    </citation>
    <scope>NUCLEOTIDE SEQUENCE [LARGE SCALE GENOMIC DNA]</scope>
    <source>
        <strain evidence="1 2">B4135</strain>
    </source>
</reference>
<accession>A0A150L9G1</accession>
<dbReference type="Proteomes" id="UP000075683">
    <property type="component" value="Unassembled WGS sequence"/>
</dbReference>
<dbReference type="AlphaFoldDB" id="A0A150L9G1"/>
<comment type="caution">
    <text evidence="1">The sequence shown here is derived from an EMBL/GenBank/DDBJ whole genome shotgun (WGS) entry which is preliminary data.</text>
</comment>
<dbReference type="STRING" id="301148.B4135_3845"/>
<sequence length="40" mass="4440">MADDEAIIPNIKRNRPAATSREVTDKLIGWPSCAVRQTSQ</sequence>
<dbReference type="EMBL" id="LQYT01000133">
    <property type="protein sequence ID" value="KYD08934.1"/>
    <property type="molecule type" value="Genomic_DNA"/>
</dbReference>
<protein>
    <submittedName>
        <fullName evidence="1">Uncharacterized protein</fullName>
    </submittedName>
</protein>
<evidence type="ECO:0000313" key="2">
    <source>
        <dbReference type="Proteomes" id="UP000075683"/>
    </source>
</evidence>
<evidence type="ECO:0000313" key="1">
    <source>
        <dbReference type="EMBL" id="KYD08934.1"/>
    </source>
</evidence>